<dbReference type="EC" id="5.6.2.-" evidence="1"/>
<accession>A0ACC7MFG6</accession>
<dbReference type="EMBL" id="JASNRB020000013">
    <property type="protein sequence ID" value="MFJ1470233.1"/>
    <property type="molecule type" value="Genomic_DNA"/>
</dbReference>
<sequence length="503" mass="55361">MPRTVILAEKAAVAKEIASFLAAQQGGRSRREDCGYRLPNGDFVGYTNGHLIDMAPIDEYVGAEHTWSDPFDYLPVMPTSHKRGPRPCRAADGSIVVRDGAAVPDPLFLAIRREVQTADIIVNAGDKGREGQLVMDELFRELGLDPTATHILRAAVTDMHPTALEKAFSQLTPNGLPRWQLSGEAARARQEGDWLVGFNGSRAYQSLLHDKSVAVGRLKGPILWLAGKRERERDEFVPTHFYTPIITLQDGTELRWKARPGAENTEGIDVRGRITSEALARSIVDRINGGLEGRYQKAAVRRKRKAPPMPFTKSTLEMEASQRLGIPMEDVTEAMHNLYLKHRLISYIGTDCPYIPETMLLEARAIMAGLSPMFGKVMRGANAGAHPASVDDAKIGENEHHAIVPLGTLPASGRDLSSAEREVFEMVTHRFAAQFYPDFEYDVTTVEAAFGDDVFVADSTQVVRYGWTEADSQVPEMDVGDDDVPQAAPAEIEVDDDNEAEAA</sequence>
<keyword evidence="2" id="KW-1185">Reference proteome</keyword>
<reference evidence="1" key="1">
    <citation type="submission" date="2024-11" db="EMBL/GenBank/DDBJ databases">
        <title>Description of Massilia orientalis sp. nov., isolated from rhizosphere soil of Ageratina adenophora.</title>
        <authorList>
            <person name="Wang Y."/>
        </authorList>
    </citation>
    <scope>NUCLEOTIDE SEQUENCE</scope>
    <source>
        <strain evidence="1">YIM B02787</strain>
    </source>
</reference>
<comment type="caution">
    <text evidence="1">The sequence shown here is derived from an EMBL/GenBank/DDBJ whole genome shotgun (WGS) entry which is preliminary data.</text>
</comment>
<protein>
    <submittedName>
        <fullName evidence="1">DNA topoisomerase</fullName>
        <ecNumber evidence="1">5.6.2.-</ecNumber>
    </submittedName>
</protein>
<dbReference type="Proteomes" id="UP001168096">
    <property type="component" value="Unassembled WGS sequence"/>
</dbReference>
<evidence type="ECO:0000313" key="2">
    <source>
        <dbReference type="Proteomes" id="UP001168096"/>
    </source>
</evidence>
<proteinExistence type="predicted"/>
<organism evidence="1 2">
    <name type="scientific">Massilia orientalis</name>
    <dbReference type="NCBI Taxonomy" id="3050128"/>
    <lineage>
        <taxon>Bacteria</taxon>
        <taxon>Pseudomonadati</taxon>
        <taxon>Pseudomonadota</taxon>
        <taxon>Betaproteobacteria</taxon>
        <taxon>Burkholderiales</taxon>
        <taxon>Oxalobacteraceae</taxon>
        <taxon>Telluria group</taxon>
        <taxon>Massilia</taxon>
    </lineage>
</organism>
<keyword evidence="1" id="KW-0413">Isomerase</keyword>
<name>A0ACC7MFG6_9BURK</name>
<evidence type="ECO:0000313" key="1">
    <source>
        <dbReference type="EMBL" id="MFJ1470233.1"/>
    </source>
</evidence>
<gene>
    <name evidence="1" type="ORF">QPK29_021175</name>
</gene>